<dbReference type="GO" id="GO:0005576">
    <property type="term" value="C:extracellular region"/>
    <property type="evidence" value="ECO:0007669"/>
    <property type="project" value="UniProtKB-SubCell"/>
</dbReference>
<keyword evidence="20" id="KW-1185">Reference proteome</keyword>
<feature type="transmembrane region" description="Helical" evidence="15">
    <location>
        <begin position="203"/>
        <end position="224"/>
    </location>
</feature>
<evidence type="ECO:0000256" key="8">
    <source>
        <dbReference type="ARBA" id="ARBA00022729"/>
    </source>
</evidence>
<accession>A0A0C3C2T5</accession>
<evidence type="ECO:0000256" key="9">
    <source>
        <dbReference type="ARBA" id="ARBA00022989"/>
    </source>
</evidence>
<evidence type="ECO:0000313" key="19">
    <source>
        <dbReference type="EMBL" id="KIM93188.1"/>
    </source>
</evidence>
<comment type="subcellular location">
    <subcellularLocation>
        <location evidence="2">Membrane</location>
        <topology evidence="2">Lipid-anchor</topology>
        <topology evidence="2">GPI-anchor</topology>
    </subcellularLocation>
    <subcellularLocation>
        <location evidence="1">Membrane</location>
        <topology evidence="1">Multi-pass membrane protein</topology>
    </subcellularLocation>
    <subcellularLocation>
        <location evidence="3">Secreted</location>
    </subcellularLocation>
</comment>
<gene>
    <name evidence="19" type="ORF">OIDMADRAFT_61831</name>
</gene>
<feature type="signal peptide" evidence="16">
    <location>
        <begin position="1"/>
        <end position="22"/>
    </location>
</feature>
<evidence type="ECO:0000256" key="3">
    <source>
        <dbReference type="ARBA" id="ARBA00004613"/>
    </source>
</evidence>
<feature type="domain" description="CFEM" evidence="17">
    <location>
        <begin position="23"/>
        <end position="82"/>
    </location>
</feature>
<organism evidence="19 20">
    <name type="scientific">Oidiodendron maius (strain Zn)</name>
    <dbReference type="NCBI Taxonomy" id="913774"/>
    <lineage>
        <taxon>Eukaryota</taxon>
        <taxon>Fungi</taxon>
        <taxon>Dikarya</taxon>
        <taxon>Ascomycota</taxon>
        <taxon>Pezizomycotina</taxon>
        <taxon>Leotiomycetes</taxon>
        <taxon>Leotiomycetes incertae sedis</taxon>
        <taxon>Myxotrichaceae</taxon>
        <taxon>Oidiodendron</taxon>
    </lineage>
</organism>
<name>A0A0C3C2T5_OIDMZ</name>
<feature type="transmembrane region" description="Helical" evidence="15">
    <location>
        <begin position="286"/>
        <end position="303"/>
    </location>
</feature>
<comment type="similarity">
    <text evidence="13">Belongs to the SAT4 family.</text>
</comment>
<evidence type="ECO:0000256" key="15">
    <source>
        <dbReference type="SAM" id="Phobius"/>
    </source>
</evidence>
<protein>
    <submittedName>
        <fullName evidence="19">Uncharacterized protein</fullName>
    </submittedName>
</protein>
<keyword evidence="11" id="KW-1015">Disulfide bond</keyword>
<keyword evidence="9 15" id="KW-1133">Transmembrane helix</keyword>
<keyword evidence="12" id="KW-0449">Lipoprotein</keyword>
<evidence type="ECO:0000256" key="5">
    <source>
        <dbReference type="ARBA" id="ARBA00022525"/>
    </source>
</evidence>
<dbReference type="PANTHER" id="PTHR33048">
    <property type="entry name" value="PTH11-LIKE INTEGRAL MEMBRANE PROTEIN (AFU_ORTHOLOGUE AFUA_5G11245)"/>
    <property type="match status" value="1"/>
</dbReference>
<feature type="chain" id="PRO_5002162225" evidence="16">
    <location>
        <begin position="23"/>
        <end position="433"/>
    </location>
</feature>
<evidence type="ECO:0000256" key="4">
    <source>
        <dbReference type="ARBA" id="ARBA00010031"/>
    </source>
</evidence>
<keyword evidence="5" id="KW-0964">Secreted</keyword>
<evidence type="ECO:0000256" key="14">
    <source>
        <dbReference type="SAM" id="MobiDB-lite"/>
    </source>
</evidence>
<evidence type="ECO:0000256" key="10">
    <source>
        <dbReference type="ARBA" id="ARBA00023136"/>
    </source>
</evidence>
<dbReference type="InterPro" id="IPR008427">
    <property type="entry name" value="Extracellular_membr_CFEM_dom"/>
</dbReference>
<keyword evidence="7 15" id="KW-0812">Transmembrane</keyword>
<dbReference type="PANTHER" id="PTHR33048:SF160">
    <property type="entry name" value="SAT4 FAMILY MEMBRANE PROTEIN"/>
    <property type="match status" value="1"/>
</dbReference>
<feature type="transmembrane region" description="Helical" evidence="15">
    <location>
        <begin position="126"/>
        <end position="147"/>
    </location>
</feature>
<keyword evidence="10 15" id="KW-0472">Membrane</keyword>
<dbReference type="HOGENOM" id="CLU_028200_6_3_1"/>
<feature type="transmembrane region" description="Helical" evidence="15">
    <location>
        <begin position="92"/>
        <end position="114"/>
    </location>
</feature>
<evidence type="ECO:0000256" key="1">
    <source>
        <dbReference type="ARBA" id="ARBA00004141"/>
    </source>
</evidence>
<evidence type="ECO:0000256" key="16">
    <source>
        <dbReference type="SAM" id="SignalP"/>
    </source>
</evidence>
<keyword evidence="8 16" id="KW-0732">Signal</keyword>
<dbReference type="AlphaFoldDB" id="A0A0C3C2T5"/>
<dbReference type="Proteomes" id="UP000054321">
    <property type="component" value="Unassembled WGS sequence"/>
</dbReference>
<proteinExistence type="inferred from homology"/>
<dbReference type="InterPro" id="IPR052337">
    <property type="entry name" value="SAT4-like"/>
</dbReference>
<dbReference type="GO" id="GO:0098552">
    <property type="term" value="C:side of membrane"/>
    <property type="evidence" value="ECO:0007669"/>
    <property type="project" value="UniProtKB-KW"/>
</dbReference>
<feature type="transmembrane region" description="Helical" evidence="15">
    <location>
        <begin position="167"/>
        <end position="191"/>
    </location>
</feature>
<evidence type="ECO:0000259" key="17">
    <source>
        <dbReference type="Pfam" id="PF05730"/>
    </source>
</evidence>
<reference evidence="19 20" key="1">
    <citation type="submission" date="2014-04" db="EMBL/GenBank/DDBJ databases">
        <authorList>
            <consortium name="DOE Joint Genome Institute"/>
            <person name="Kuo A."/>
            <person name="Martino E."/>
            <person name="Perotto S."/>
            <person name="Kohler A."/>
            <person name="Nagy L.G."/>
            <person name="Floudas D."/>
            <person name="Copeland A."/>
            <person name="Barry K.W."/>
            <person name="Cichocki N."/>
            <person name="Veneault-Fourrey C."/>
            <person name="LaButti K."/>
            <person name="Lindquist E.A."/>
            <person name="Lipzen A."/>
            <person name="Lundell T."/>
            <person name="Morin E."/>
            <person name="Murat C."/>
            <person name="Sun H."/>
            <person name="Tunlid A."/>
            <person name="Henrissat B."/>
            <person name="Grigoriev I.V."/>
            <person name="Hibbett D.S."/>
            <person name="Martin F."/>
            <person name="Nordberg H.P."/>
            <person name="Cantor M.N."/>
            <person name="Hua S.X."/>
        </authorList>
    </citation>
    <scope>NUCLEOTIDE SEQUENCE [LARGE SCALE GENOMIC DNA]</scope>
    <source>
        <strain evidence="19 20">Zn</strain>
    </source>
</reference>
<evidence type="ECO:0000313" key="20">
    <source>
        <dbReference type="Proteomes" id="UP000054321"/>
    </source>
</evidence>
<evidence type="ECO:0000256" key="11">
    <source>
        <dbReference type="ARBA" id="ARBA00023157"/>
    </source>
</evidence>
<dbReference type="InterPro" id="IPR049326">
    <property type="entry name" value="Rhodopsin_dom_fungi"/>
</dbReference>
<dbReference type="Pfam" id="PF20684">
    <property type="entry name" value="Fung_rhodopsin"/>
    <property type="match status" value="1"/>
</dbReference>
<keyword evidence="6" id="KW-0325">Glycoprotein</keyword>
<evidence type="ECO:0000256" key="7">
    <source>
        <dbReference type="ARBA" id="ARBA00022692"/>
    </source>
</evidence>
<dbReference type="Pfam" id="PF05730">
    <property type="entry name" value="CFEM"/>
    <property type="match status" value="1"/>
</dbReference>
<dbReference type="InParanoid" id="A0A0C3C2T5"/>
<dbReference type="OrthoDB" id="2496787at2759"/>
<reference evidence="20" key="2">
    <citation type="submission" date="2015-01" db="EMBL/GenBank/DDBJ databases">
        <title>Evolutionary Origins and Diversification of the Mycorrhizal Mutualists.</title>
        <authorList>
            <consortium name="DOE Joint Genome Institute"/>
            <consortium name="Mycorrhizal Genomics Consortium"/>
            <person name="Kohler A."/>
            <person name="Kuo A."/>
            <person name="Nagy L.G."/>
            <person name="Floudas D."/>
            <person name="Copeland A."/>
            <person name="Barry K.W."/>
            <person name="Cichocki N."/>
            <person name="Veneault-Fourrey C."/>
            <person name="LaButti K."/>
            <person name="Lindquist E.A."/>
            <person name="Lipzen A."/>
            <person name="Lundell T."/>
            <person name="Morin E."/>
            <person name="Murat C."/>
            <person name="Riley R."/>
            <person name="Ohm R."/>
            <person name="Sun H."/>
            <person name="Tunlid A."/>
            <person name="Henrissat B."/>
            <person name="Grigoriev I.V."/>
            <person name="Hibbett D.S."/>
            <person name="Martin F."/>
        </authorList>
    </citation>
    <scope>NUCLEOTIDE SEQUENCE [LARGE SCALE GENOMIC DNA]</scope>
    <source>
        <strain evidence="20">Zn</strain>
    </source>
</reference>
<evidence type="ECO:0000259" key="18">
    <source>
        <dbReference type="Pfam" id="PF20684"/>
    </source>
</evidence>
<evidence type="ECO:0000256" key="12">
    <source>
        <dbReference type="ARBA" id="ARBA00023288"/>
    </source>
</evidence>
<feature type="compositionally biased region" description="Polar residues" evidence="14">
    <location>
        <begin position="376"/>
        <end position="393"/>
    </location>
</feature>
<evidence type="ECO:0000256" key="2">
    <source>
        <dbReference type="ARBA" id="ARBA00004589"/>
    </source>
</evidence>
<feature type="domain" description="Rhodopsin" evidence="18">
    <location>
        <begin position="110"/>
        <end position="349"/>
    </location>
</feature>
<comment type="similarity">
    <text evidence="4">Belongs to the RBT5 family.</text>
</comment>
<sequence>MKIWAAAVGIALFAANIQSTGTEIPDCAVKCIGESGMVPMTTSNFTSICADTAGTGGLELCINQNCPVREVLVIKNMTETICGQPRRDRSNAVSITGIVGISLAMVAFLLRILARRVHHQFGMDDWTMIIAMGFVIPLSALSVVLASRGLGKDIWTLPFDNITYILYIYYIDEPLYIASLTLIKVSILFFYLRIFPKKFFRKVVYAVMVGNVLYGIIFILLSVFQCIPVKASWTRWEREVTAKCLNANAVGWASAGINIFFDTTILILPLPELAKLVMSYQRKIHILLMFSLGSFVTIVSMLRLSSLIKFANTQDITWDYVPIGYWSTVEVHVSVICACLPALPSLFRKRSLSAATETAPLSHSSGSDLRYRDSNRSPSLNITTEHQRGSNLSPSREIKVLSCVTVTSTPRGNDEFTFNGIPSTYSDVEVERK</sequence>
<keyword evidence="6" id="KW-0336">GPI-anchor</keyword>
<dbReference type="EMBL" id="KN832898">
    <property type="protein sequence ID" value="KIM93188.1"/>
    <property type="molecule type" value="Genomic_DNA"/>
</dbReference>
<feature type="transmembrane region" description="Helical" evidence="15">
    <location>
        <begin position="255"/>
        <end position="274"/>
    </location>
</feature>
<evidence type="ECO:0000256" key="6">
    <source>
        <dbReference type="ARBA" id="ARBA00022622"/>
    </source>
</evidence>
<dbReference type="STRING" id="913774.A0A0C3C2T5"/>
<evidence type="ECO:0000256" key="13">
    <source>
        <dbReference type="ARBA" id="ARBA00038359"/>
    </source>
</evidence>
<feature type="region of interest" description="Disordered" evidence="14">
    <location>
        <begin position="359"/>
        <end position="393"/>
    </location>
</feature>